<dbReference type="Proteomes" id="UP000008332">
    <property type="component" value="Chromosome"/>
</dbReference>
<proteinExistence type="predicted"/>
<evidence type="ECO:0000313" key="3">
    <source>
        <dbReference type="EMBL" id="ABD68430.1"/>
    </source>
</evidence>
<protein>
    <submittedName>
        <fullName evidence="3">Uncharacterized protein</fullName>
    </submittedName>
</protein>
<evidence type="ECO:0000259" key="2">
    <source>
        <dbReference type="Pfam" id="PF21294"/>
    </source>
</evidence>
<dbReference type="PANTHER" id="PTHR40124">
    <property type="match status" value="1"/>
</dbReference>
<dbReference type="CAZy" id="PL14">
    <property type="family name" value="Polysaccharide Lyase Family 14"/>
</dbReference>
<dbReference type="KEGG" id="rfr:Rfer_0679"/>
<organism evidence="3 4">
    <name type="scientific">Albidiferax ferrireducens (strain ATCC BAA-621 / DSM 15236 / T118)</name>
    <name type="common">Rhodoferax ferrireducens</name>
    <dbReference type="NCBI Taxonomy" id="338969"/>
    <lineage>
        <taxon>Bacteria</taxon>
        <taxon>Pseudomonadati</taxon>
        <taxon>Pseudomonadota</taxon>
        <taxon>Betaproteobacteria</taxon>
        <taxon>Burkholderiales</taxon>
        <taxon>Comamonadaceae</taxon>
        <taxon>Rhodoferax</taxon>
    </lineage>
</organism>
<dbReference type="Gene3D" id="2.60.120.200">
    <property type="match status" value="1"/>
</dbReference>
<dbReference type="NCBIfam" id="NF033679">
    <property type="entry name" value="DNRLRE_dom"/>
    <property type="match status" value="1"/>
</dbReference>
<feature type="domain" description="Disaggregatase-related" evidence="1">
    <location>
        <begin position="56"/>
        <end position="145"/>
    </location>
</feature>
<dbReference type="InterPro" id="IPR048958">
    <property type="entry name" value="Polysacc_lyase_14"/>
</dbReference>
<evidence type="ECO:0000313" key="4">
    <source>
        <dbReference type="Proteomes" id="UP000008332"/>
    </source>
</evidence>
<dbReference type="PANTHER" id="PTHR40124:SF1">
    <property type="entry name" value="DISAGGREGATASE RELATED REPEAT PROTEIN"/>
    <property type="match status" value="1"/>
</dbReference>
<dbReference type="STRING" id="338969.Rfer_0679"/>
<dbReference type="EMBL" id="CP000267">
    <property type="protein sequence ID" value="ABD68430.1"/>
    <property type="molecule type" value="Genomic_DNA"/>
</dbReference>
<dbReference type="eggNOG" id="COG3291">
    <property type="taxonomic scope" value="Bacteria"/>
</dbReference>
<name>Q220X3_ALBFT</name>
<evidence type="ECO:0000259" key="1">
    <source>
        <dbReference type="Pfam" id="PF06848"/>
    </source>
</evidence>
<reference evidence="4" key="1">
    <citation type="submission" date="2006-02" db="EMBL/GenBank/DDBJ databases">
        <title>Complete sequence of chromosome of Rhodoferax ferrireducens DSM 15236.</title>
        <authorList>
            <person name="Copeland A."/>
            <person name="Lucas S."/>
            <person name="Lapidus A."/>
            <person name="Barry K."/>
            <person name="Detter J.C."/>
            <person name="Glavina del Rio T."/>
            <person name="Hammon N."/>
            <person name="Israni S."/>
            <person name="Pitluck S."/>
            <person name="Brettin T."/>
            <person name="Bruce D."/>
            <person name="Han C."/>
            <person name="Tapia R."/>
            <person name="Gilna P."/>
            <person name="Kiss H."/>
            <person name="Schmutz J."/>
            <person name="Larimer F."/>
            <person name="Land M."/>
            <person name="Kyrpides N."/>
            <person name="Ivanova N."/>
            <person name="Richardson P."/>
        </authorList>
    </citation>
    <scope>NUCLEOTIDE SEQUENCE [LARGE SCALE GENOMIC DNA]</scope>
    <source>
        <strain evidence="4">ATCC BAA-621 / DSM 15236 / T118</strain>
    </source>
</reference>
<gene>
    <name evidence="3" type="ordered locus">Rfer_0679</name>
</gene>
<feature type="domain" description="Polysaccharide lyase 14" evidence="2">
    <location>
        <begin position="323"/>
        <end position="481"/>
    </location>
</feature>
<dbReference type="AlphaFoldDB" id="Q220X3"/>
<dbReference type="InterPro" id="IPR010671">
    <property type="entry name" value="Disaggr-rel_dom"/>
</dbReference>
<dbReference type="OrthoDB" id="7552220at2"/>
<dbReference type="Pfam" id="PF06848">
    <property type="entry name" value="Disaggr_repeat"/>
    <property type="match status" value="1"/>
</dbReference>
<accession>Q220X3</accession>
<keyword evidence="4" id="KW-1185">Reference proteome</keyword>
<dbReference type="HOGENOM" id="CLU_521427_0_0_4"/>
<dbReference type="Pfam" id="PF21294">
    <property type="entry name" value="Polysacc_lyase_14"/>
    <property type="match status" value="1"/>
</dbReference>
<sequence>MVHSAKEESKVLNKPGYALVLAGCLACASVVVAMPDSFLLGDGAAGPTCANYVTMGGMAWSRAGGDWVDAAGTLYGDQAFSTHSVPLGKGRQIEDWDVTELVRAWLDGRYPNAGMLLRVKPGVKNGVVDFHSRESPDASARPVLKLQWSDGSQTRLSPAADTYLDCTSLSSLGEKPSIKISGLQSALLRFDLKKTNARLQQAVLTLVSDMQYASGTDIGVYRAAPPYTRMPANTLTGLAKDYARDMGIEKNPDVVFATGFESPVWLTEWGYFGPRSTAEAIAEDAARRFEPFSGRALRVRLVKGQNLGLDLRYLFAKGGKPEPEEIYFRYYLRFADDWNPYADGGKMPGIAGTYDRAGWGMRKSDGYNGWSVRGGFAPRPPVDKSVARLTAMGSYSYHADTGESGDYWGWNEGPSGLLENNRWYSVEQYVKLNTPGVRDGVFRAWIDGRQVLEKTTILFRHTRDLKIENVWMNIYHGGTTPAPQDMTLYIDNVVIARRYIGPVK</sequence>